<keyword evidence="10" id="KW-1185">Reference proteome</keyword>
<reference evidence="7 9" key="2">
    <citation type="submission" date="2018-07" db="EMBL/GenBank/DDBJ databases">
        <title>Complete genome of the Arcobacter bivalviorum type strain LMG 26154.</title>
        <authorList>
            <person name="Miller W.G."/>
            <person name="Yee E."/>
            <person name="Bono J.L."/>
        </authorList>
    </citation>
    <scope>NUCLEOTIDE SEQUENCE [LARGE SCALE GENOMIC DNA]</scope>
    <source>
        <strain evidence="7 9">LMG 26154</strain>
    </source>
</reference>
<dbReference type="Pfam" id="PF03279">
    <property type="entry name" value="Lip_A_acyltrans"/>
    <property type="match status" value="1"/>
</dbReference>
<dbReference type="Proteomes" id="UP000253850">
    <property type="component" value="Chromosome"/>
</dbReference>
<dbReference type="EMBL" id="CP031217">
    <property type="protein sequence ID" value="AXH11843.1"/>
    <property type="molecule type" value="Genomic_DNA"/>
</dbReference>
<keyword evidence="4" id="KW-0808">Transferase</keyword>
<dbReference type="PANTHER" id="PTHR30606:SF9">
    <property type="entry name" value="LIPID A BIOSYNTHESIS LAUROYLTRANSFERASE"/>
    <property type="match status" value="1"/>
</dbReference>
<evidence type="ECO:0000313" key="7">
    <source>
        <dbReference type="EMBL" id="AXH11843.1"/>
    </source>
</evidence>
<comment type="subcellular location">
    <subcellularLocation>
        <location evidence="1">Cell inner membrane</location>
    </subcellularLocation>
</comment>
<reference evidence="8 10" key="1">
    <citation type="submission" date="2017-10" db="EMBL/GenBank/DDBJ databases">
        <title>Genomics of the genus Arcobacter.</title>
        <authorList>
            <person name="Perez-Cataluna A."/>
            <person name="Figueras M.J."/>
        </authorList>
    </citation>
    <scope>NUCLEOTIDE SEQUENCE [LARGE SCALE GENOMIC DNA]</scope>
    <source>
        <strain evidence="8 10">CECT 7835</strain>
    </source>
</reference>
<dbReference type="RefSeq" id="WP_114838703.1">
    <property type="nucleotide sequence ID" value="NZ_CP031217.1"/>
</dbReference>
<dbReference type="CDD" id="cd07984">
    <property type="entry name" value="LPLAT_LABLAT-like"/>
    <property type="match status" value="1"/>
</dbReference>
<evidence type="ECO:0000256" key="2">
    <source>
        <dbReference type="ARBA" id="ARBA00022475"/>
    </source>
</evidence>
<gene>
    <name evidence="7" type="ORF">ABIV_0834</name>
    <name evidence="8" type="ORF">CRV05_00950</name>
</gene>
<evidence type="ECO:0000256" key="1">
    <source>
        <dbReference type="ARBA" id="ARBA00004533"/>
    </source>
</evidence>
<keyword evidence="5" id="KW-0472">Membrane</keyword>
<name>A0AAX2A9J8_9BACT</name>
<evidence type="ECO:0000256" key="6">
    <source>
        <dbReference type="ARBA" id="ARBA00023315"/>
    </source>
</evidence>
<evidence type="ECO:0000256" key="5">
    <source>
        <dbReference type="ARBA" id="ARBA00023136"/>
    </source>
</evidence>
<keyword evidence="3" id="KW-0997">Cell inner membrane</keyword>
<dbReference type="GO" id="GO:0009247">
    <property type="term" value="P:glycolipid biosynthetic process"/>
    <property type="evidence" value="ECO:0007669"/>
    <property type="project" value="UniProtKB-ARBA"/>
</dbReference>
<dbReference type="InterPro" id="IPR004960">
    <property type="entry name" value="LipA_acyltrans"/>
</dbReference>
<dbReference type="NCBIfam" id="NF006270">
    <property type="entry name" value="PRK08419.1"/>
    <property type="match status" value="1"/>
</dbReference>
<dbReference type="PANTHER" id="PTHR30606">
    <property type="entry name" value="LIPID A BIOSYNTHESIS LAUROYL ACYLTRANSFERASE"/>
    <property type="match status" value="1"/>
</dbReference>
<dbReference type="GO" id="GO:0005886">
    <property type="term" value="C:plasma membrane"/>
    <property type="evidence" value="ECO:0007669"/>
    <property type="project" value="UniProtKB-SubCell"/>
</dbReference>
<sequence length="302" mass="35756">MKASVKEYLIFYIYNFFKFIFTILPKGFVKQFLVLCAKLAYKFNKEHKHIAKVNLDLAFEDKLSDEAKDKIIYESYKSLLFNMYEFIENQSISKEKLLSKAKIENEEVILNAIKENRKIIFITAHYGGWEIAIPYTALKYGTLAVVNRKMDNPLINDMYIKARDRNNIVMLEKKVAAKGMLKAFKQNHNVAVAIDQHMKNGMEIEFFNKKVMATDSTARLALKFDAVIIPMFAVMNDFRDYTIKVYEAIDPLKIEYKSEDKVKELTQLQANIIEEQIKKTPELWFWQHKRWKKFYKNLYKRS</sequence>
<dbReference type="KEGG" id="hbv:ABIV_0834"/>
<evidence type="ECO:0000313" key="9">
    <source>
        <dbReference type="Proteomes" id="UP000253850"/>
    </source>
</evidence>
<evidence type="ECO:0000313" key="8">
    <source>
        <dbReference type="EMBL" id="RXK10967.1"/>
    </source>
</evidence>
<keyword evidence="6 8" id="KW-0012">Acyltransferase</keyword>
<protein>
    <submittedName>
        <fullName evidence="8">Lipid A biosynthesis acyltransferase</fullName>
    </submittedName>
    <submittedName>
        <fullName evidence="7">Lipid A biosynthesis lauroyl acyltransferase</fullName>
    </submittedName>
</protein>
<evidence type="ECO:0000256" key="3">
    <source>
        <dbReference type="ARBA" id="ARBA00022519"/>
    </source>
</evidence>
<organism evidence="8 10">
    <name type="scientific">Halarcobacter bivalviorum</name>
    <dbReference type="NCBI Taxonomy" id="663364"/>
    <lineage>
        <taxon>Bacteria</taxon>
        <taxon>Pseudomonadati</taxon>
        <taxon>Campylobacterota</taxon>
        <taxon>Epsilonproteobacteria</taxon>
        <taxon>Campylobacterales</taxon>
        <taxon>Arcobacteraceae</taxon>
        <taxon>Halarcobacter</taxon>
    </lineage>
</organism>
<evidence type="ECO:0000313" key="10">
    <source>
        <dbReference type="Proteomes" id="UP000289193"/>
    </source>
</evidence>
<keyword evidence="2" id="KW-1003">Cell membrane</keyword>
<dbReference type="GO" id="GO:0016746">
    <property type="term" value="F:acyltransferase activity"/>
    <property type="evidence" value="ECO:0007669"/>
    <property type="project" value="UniProtKB-KW"/>
</dbReference>
<accession>A0AAX2A9J8</accession>
<evidence type="ECO:0000256" key="4">
    <source>
        <dbReference type="ARBA" id="ARBA00022679"/>
    </source>
</evidence>
<dbReference type="Proteomes" id="UP000289193">
    <property type="component" value="Unassembled WGS sequence"/>
</dbReference>
<dbReference type="EMBL" id="PDKM01000001">
    <property type="protein sequence ID" value="RXK10967.1"/>
    <property type="molecule type" value="Genomic_DNA"/>
</dbReference>
<dbReference type="AlphaFoldDB" id="A0AAX2A9J8"/>
<proteinExistence type="predicted"/>